<dbReference type="InterPro" id="IPR012675">
    <property type="entry name" value="Beta-grasp_dom_sf"/>
</dbReference>
<dbReference type="CDD" id="cd00565">
    <property type="entry name" value="Ubl_ThiS"/>
    <property type="match status" value="1"/>
</dbReference>
<dbReference type="EMBL" id="RPFW01000008">
    <property type="protein sequence ID" value="TVZ00786.1"/>
    <property type="molecule type" value="Genomic_DNA"/>
</dbReference>
<dbReference type="PANTHER" id="PTHR34472:SF1">
    <property type="entry name" value="SULFUR CARRIER PROTEIN THIS"/>
    <property type="match status" value="1"/>
</dbReference>
<dbReference type="AlphaFoldDB" id="A0A6P2BRF2"/>
<name>A0A6P2BRF2_9ACTN</name>
<comment type="caution">
    <text evidence="1">The sequence shown here is derived from an EMBL/GenBank/DDBJ whole genome shotgun (WGS) entry which is preliminary data.</text>
</comment>
<dbReference type="InterPro" id="IPR016155">
    <property type="entry name" value="Mopterin_synth/thiamin_S_b"/>
</dbReference>
<organism evidence="1 2">
    <name type="scientific">Trebonia kvetii</name>
    <dbReference type="NCBI Taxonomy" id="2480626"/>
    <lineage>
        <taxon>Bacteria</taxon>
        <taxon>Bacillati</taxon>
        <taxon>Actinomycetota</taxon>
        <taxon>Actinomycetes</taxon>
        <taxon>Streptosporangiales</taxon>
        <taxon>Treboniaceae</taxon>
        <taxon>Trebonia</taxon>
    </lineage>
</organism>
<dbReference type="InterPro" id="IPR010035">
    <property type="entry name" value="Thi_S"/>
</dbReference>
<proteinExistence type="predicted"/>
<protein>
    <submittedName>
        <fullName evidence="1">Sulfur carrier protein ThiS</fullName>
    </submittedName>
</protein>
<evidence type="ECO:0000313" key="2">
    <source>
        <dbReference type="Proteomes" id="UP000460272"/>
    </source>
</evidence>
<reference evidence="1 2" key="1">
    <citation type="submission" date="2018-11" db="EMBL/GenBank/DDBJ databases">
        <title>Trebonia kvetii gen.nov., sp.nov., a novel acidophilic actinobacterium, and proposal of the new actinobacterial family Treboniaceae fam. nov.</title>
        <authorList>
            <person name="Rapoport D."/>
            <person name="Sagova-Mareckova M."/>
            <person name="Sedlacek I."/>
            <person name="Provaznik J."/>
            <person name="Kralova S."/>
            <person name="Pavlinic D."/>
            <person name="Benes V."/>
            <person name="Kopecky J."/>
        </authorList>
    </citation>
    <scope>NUCLEOTIDE SEQUENCE [LARGE SCALE GENOMIC DNA]</scope>
    <source>
        <strain evidence="1 2">15Tr583</strain>
    </source>
</reference>
<dbReference type="Gene3D" id="3.10.20.30">
    <property type="match status" value="1"/>
</dbReference>
<dbReference type="PANTHER" id="PTHR34472">
    <property type="entry name" value="SULFUR CARRIER PROTEIN THIS"/>
    <property type="match status" value="1"/>
</dbReference>
<sequence>MKLTVNGDQRECPAGTTLAALVTAIVPSARGVAAAVDGEVVPRRAWPDTPLADGAVVEVVTAVQGG</sequence>
<dbReference type="NCBIfam" id="TIGR01683">
    <property type="entry name" value="thiS"/>
    <property type="match status" value="1"/>
</dbReference>
<keyword evidence="2" id="KW-1185">Reference proteome</keyword>
<evidence type="ECO:0000313" key="1">
    <source>
        <dbReference type="EMBL" id="TVZ00786.1"/>
    </source>
</evidence>
<dbReference type="Proteomes" id="UP000460272">
    <property type="component" value="Unassembled WGS sequence"/>
</dbReference>
<dbReference type="Pfam" id="PF02597">
    <property type="entry name" value="ThiS"/>
    <property type="match status" value="1"/>
</dbReference>
<dbReference type="SUPFAM" id="SSF54285">
    <property type="entry name" value="MoaD/ThiS"/>
    <property type="match status" value="1"/>
</dbReference>
<dbReference type="OrthoDB" id="163636at2"/>
<gene>
    <name evidence="1" type="primary">thiS</name>
    <name evidence="1" type="ORF">EAS64_36135</name>
</gene>
<dbReference type="RefSeq" id="WP_145860526.1">
    <property type="nucleotide sequence ID" value="NZ_RPFW01000008.1"/>
</dbReference>
<accession>A0A6P2BRF2</accession>
<dbReference type="InterPro" id="IPR003749">
    <property type="entry name" value="ThiS/MoaD-like"/>
</dbReference>